<dbReference type="Proteomes" id="UP000823775">
    <property type="component" value="Unassembled WGS sequence"/>
</dbReference>
<feature type="non-terminal residue" evidence="1">
    <location>
        <position position="1"/>
    </location>
</feature>
<organism evidence="1 2">
    <name type="scientific">Datura stramonium</name>
    <name type="common">Jimsonweed</name>
    <name type="synonym">Common thornapple</name>
    <dbReference type="NCBI Taxonomy" id="4076"/>
    <lineage>
        <taxon>Eukaryota</taxon>
        <taxon>Viridiplantae</taxon>
        <taxon>Streptophyta</taxon>
        <taxon>Embryophyta</taxon>
        <taxon>Tracheophyta</taxon>
        <taxon>Spermatophyta</taxon>
        <taxon>Magnoliopsida</taxon>
        <taxon>eudicotyledons</taxon>
        <taxon>Gunneridae</taxon>
        <taxon>Pentapetalae</taxon>
        <taxon>asterids</taxon>
        <taxon>lamiids</taxon>
        <taxon>Solanales</taxon>
        <taxon>Solanaceae</taxon>
        <taxon>Solanoideae</taxon>
        <taxon>Datureae</taxon>
        <taxon>Datura</taxon>
    </lineage>
</organism>
<keyword evidence="2" id="KW-1185">Reference proteome</keyword>
<name>A0ABS8VID5_DATST</name>
<sequence length="92" mass="10468">IMSSHANKGKGVVVDDKGLMWLRKGTKGSKSSATKESPTRRFIAKVVEEYGLKWFNVQKEEKYNPKNWIDEGHLPLDFPTIRDTICMLGLDT</sequence>
<reference evidence="1 2" key="1">
    <citation type="journal article" date="2021" name="BMC Genomics">
        <title>Datura genome reveals duplications of psychoactive alkaloid biosynthetic genes and high mutation rate following tissue culture.</title>
        <authorList>
            <person name="Rajewski A."/>
            <person name="Carter-House D."/>
            <person name="Stajich J."/>
            <person name="Litt A."/>
        </authorList>
    </citation>
    <scope>NUCLEOTIDE SEQUENCE [LARGE SCALE GENOMIC DNA]</scope>
    <source>
        <strain evidence="1">AR-01</strain>
    </source>
</reference>
<dbReference type="EMBL" id="JACEIK010004541">
    <property type="protein sequence ID" value="MCD9645774.1"/>
    <property type="molecule type" value="Genomic_DNA"/>
</dbReference>
<evidence type="ECO:0000313" key="2">
    <source>
        <dbReference type="Proteomes" id="UP000823775"/>
    </source>
</evidence>
<comment type="caution">
    <text evidence="1">The sequence shown here is derived from an EMBL/GenBank/DDBJ whole genome shotgun (WGS) entry which is preliminary data.</text>
</comment>
<evidence type="ECO:0000313" key="1">
    <source>
        <dbReference type="EMBL" id="MCD9645774.1"/>
    </source>
</evidence>
<proteinExistence type="predicted"/>
<accession>A0ABS8VID5</accession>
<gene>
    <name evidence="1" type="ORF">HAX54_034974</name>
</gene>
<feature type="non-terminal residue" evidence="1">
    <location>
        <position position="92"/>
    </location>
</feature>
<protein>
    <submittedName>
        <fullName evidence="1">Uncharacterized protein</fullName>
    </submittedName>
</protein>